<dbReference type="InterPro" id="IPR011545">
    <property type="entry name" value="DEAD/DEAH_box_helicase_dom"/>
</dbReference>
<evidence type="ECO:0000256" key="9">
    <source>
        <dbReference type="ARBA" id="ARBA00023172"/>
    </source>
</evidence>
<gene>
    <name evidence="18" type="primary">recG</name>
    <name evidence="18" type="ORF">H8S00_08925</name>
</gene>
<keyword evidence="10 15" id="KW-0234">DNA repair</keyword>
<dbReference type="InterPro" id="IPR004609">
    <property type="entry name" value="ATP-dep_DNA_helicase_RecG"/>
</dbReference>
<dbReference type="InterPro" id="IPR012340">
    <property type="entry name" value="NA-bd_OB-fold"/>
</dbReference>
<keyword evidence="19" id="KW-1185">Reference proteome</keyword>
<comment type="function">
    <text evidence="15">Plays a critical role in recombination and DNA repair. Helps process Holliday junction intermediates to mature products by catalyzing branch migration. Has replication fork regression activity, unwinds stalled or blocked replication forks to make a HJ that can be resolved. Has a DNA unwinding activity characteristic of a DNA helicase with 3'-5' polarity.</text>
</comment>
<keyword evidence="3 15" id="KW-0547">Nucleotide-binding</keyword>
<dbReference type="NCBIfam" id="NF008168">
    <property type="entry name" value="PRK10917.2-2"/>
    <property type="match status" value="1"/>
</dbReference>
<dbReference type="InterPro" id="IPR014001">
    <property type="entry name" value="Helicase_ATP-bd"/>
</dbReference>
<feature type="domain" description="Helicase C-terminal" evidence="17">
    <location>
        <begin position="449"/>
        <end position="609"/>
    </location>
</feature>
<sequence length="674" mass="76468">MLLNELKGIGQKTENLFEKVGVSSVEDLLEYYPRYYDVYEEPVIVRKLDCDRTQAVKATVVRDVAVKKVRNLQIVTAYLRDSEGYGIKAIWFNSPYLRSKLKNGDVYIFRGFVRESKGSFEIEQPKIFTIKEYTSKMGKMQPVYPLTHGLTNTLVQKSVAQALNIIDIKENLPVSVIEKYSLEDRRVAIKNIHFPKNMKELSTARKRLVFDEFFEFINTLRNLKDNNKNEKNEYILEEPDKVKNLIKNLPYNLTSAQLRTWEEIKKDISSPKVMNRLIQGDVGSGKTIVAFLALITAALNGYQGAIMAPTEVLARQHFEQLKETLEKNNIDLCPVILVGSMTVKEKRMVYQDIESGTADVIIGTHALIQDKVKYKNLALVVTDEQHRFGVRQREAISGKGSRPHTIVMSATPIPRTLAIIMYGDLDISIIDELPAGRRPIANCVVGKDYRYNAYNFIEKQVAQGRQVYIICPTVEYSEAVEGENVIEYADKLKQIFPPAINVSFLHGRMKPAEKNDIMEKFSKNEIQVLVSTTVVEVGVNVPNATVMMVENAERFGLAQLHQLRGRVGRGKFQSYCIFINGSEKKEAKDRLEILNKSNDGFFIANEDLKLRGPGDFFGVRQSGDFEFKIGDIMNDADTLKKAADAINLIESGELYVSDEEMEMMNTSKISSINI</sequence>
<dbReference type="NCBIfam" id="TIGR00643">
    <property type="entry name" value="recG"/>
    <property type="match status" value="1"/>
</dbReference>
<name>A0ABR7F3E6_9FIRM</name>
<keyword evidence="4 15" id="KW-0227">DNA damage</keyword>
<keyword evidence="5 15" id="KW-0378">Hydrolase</keyword>
<dbReference type="CDD" id="cd04488">
    <property type="entry name" value="RecG_wedge_OBF"/>
    <property type="match status" value="1"/>
</dbReference>
<keyword evidence="8" id="KW-0238">DNA-binding</keyword>
<dbReference type="Gene3D" id="2.40.50.140">
    <property type="entry name" value="Nucleic acid-binding proteins"/>
    <property type="match status" value="1"/>
</dbReference>
<accession>A0ABR7F3E6</accession>
<proteinExistence type="inferred from homology"/>
<comment type="caution">
    <text evidence="18">The sequence shown here is derived from an EMBL/GenBank/DDBJ whole genome shotgun (WGS) entry which is preliminary data.</text>
</comment>
<dbReference type="InterPro" id="IPR027417">
    <property type="entry name" value="P-loop_NTPase"/>
</dbReference>
<evidence type="ECO:0000256" key="8">
    <source>
        <dbReference type="ARBA" id="ARBA00023125"/>
    </source>
</evidence>
<keyword evidence="7 15" id="KW-0067">ATP-binding</keyword>
<dbReference type="EC" id="5.6.2.4" evidence="13 15"/>
<evidence type="ECO:0000256" key="1">
    <source>
        <dbReference type="ARBA" id="ARBA00007504"/>
    </source>
</evidence>
<evidence type="ECO:0000256" key="11">
    <source>
        <dbReference type="ARBA" id="ARBA00023235"/>
    </source>
</evidence>
<dbReference type="Pfam" id="PF00270">
    <property type="entry name" value="DEAD"/>
    <property type="match status" value="1"/>
</dbReference>
<keyword evidence="9 15" id="KW-0233">DNA recombination</keyword>
<dbReference type="CDD" id="cd17992">
    <property type="entry name" value="DEXHc_RecG"/>
    <property type="match status" value="1"/>
</dbReference>
<evidence type="ECO:0000313" key="18">
    <source>
        <dbReference type="EMBL" id="MBC5668102.1"/>
    </source>
</evidence>
<dbReference type="PROSITE" id="PS51192">
    <property type="entry name" value="HELICASE_ATP_BIND_1"/>
    <property type="match status" value="1"/>
</dbReference>
<dbReference type="InterPro" id="IPR033454">
    <property type="entry name" value="RecG_wedge"/>
</dbReference>
<dbReference type="SMART" id="SM00487">
    <property type="entry name" value="DEXDc"/>
    <property type="match status" value="1"/>
</dbReference>
<comment type="catalytic activity">
    <reaction evidence="14 15">
        <text>ATP + H2O = ADP + phosphate + H(+)</text>
        <dbReference type="Rhea" id="RHEA:13065"/>
        <dbReference type="ChEBI" id="CHEBI:15377"/>
        <dbReference type="ChEBI" id="CHEBI:15378"/>
        <dbReference type="ChEBI" id="CHEBI:30616"/>
        <dbReference type="ChEBI" id="CHEBI:43474"/>
        <dbReference type="ChEBI" id="CHEBI:456216"/>
        <dbReference type="EC" id="5.6.2.4"/>
    </reaction>
</comment>
<dbReference type="EMBL" id="JACOOZ010000005">
    <property type="protein sequence ID" value="MBC5668102.1"/>
    <property type="molecule type" value="Genomic_DNA"/>
</dbReference>
<dbReference type="InterPro" id="IPR047112">
    <property type="entry name" value="RecG/Mfd"/>
</dbReference>
<evidence type="ECO:0000256" key="13">
    <source>
        <dbReference type="ARBA" id="ARBA00034808"/>
    </source>
</evidence>
<comment type="catalytic activity">
    <reaction evidence="12 15">
        <text>Couples ATP hydrolysis with the unwinding of duplex DNA by translocating in the 3'-5' direction.</text>
        <dbReference type="EC" id="5.6.2.4"/>
    </reaction>
</comment>
<dbReference type="SMART" id="SM00490">
    <property type="entry name" value="HELICc"/>
    <property type="match status" value="1"/>
</dbReference>
<evidence type="ECO:0000256" key="15">
    <source>
        <dbReference type="RuleBase" id="RU363016"/>
    </source>
</evidence>
<feature type="domain" description="Helicase ATP-binding" evidence="16">
    <location>
        <begin position="267"/>
        <end position="430"/>
    </location>
</feature>
<evidence type="ECO:0000256" key="10">
    <source>
        <dbReference type="ARBA" id="ARBA00023204"/>
    </source>
</evidence>
<evidence type="ECO:0000256" key="6">
    <source>
        <dbReference type="ARBA" id="ARBA00022806"/>
    </source>
</evidence>
<comment type="similarity">
    <text evidence="1 15">Belongs to the helicase family. RecG subfamily.</text>
</comment>
<reference evidence="18 19" key="1">
    <citation type="submission" date="2020-08" db="EMBL/GenBank/DDBJ databases">
        <title>Genome public.</title>
        <authorList>
            <person name="Liu C."/>
            <person name="Sun Q."/>
        </authorList>
    </citation>
    <scope>NUCLEOTIDE SEQUENCE [LARGE SCALE GENOMIC DNA]</scope>
    <source>
        <strain evidence="18 19">BX4</strain>
    </source>
</reference>
<dbReference type="GO" id="GO:0003678">
    <property type="term" value="F:DNA helicase activity"/>
    <property type="evidence" value="ECO:0007669"/>
    <property type="project" value="UniProtKB-EC"/>
</dbReference>
<dbReference type="NCBIfam" id="NF008165">
    <property type="entry name" value="PRK10917.1-3"/>
    <property type="match status" value="1"/>
</dbReference>
<dbReference type="InterPro" id="IPR045562">
    <property type="entry name" value="RecG_dom3_C"/>
</dbReference>
<protein>
    <recommendedName>
        <fullName evidence="2 15">ATP-dependent DNA helicase RecG</fullName>
        <ecNumber evidence="13 15">5.6.2.4</ecNumber>
    </recommendedName>
</protein>
<evidence type="ECO:0000256" key="12">
    <source>
        <dbReference type="ARBA" id="ARBA00034617"/>
    </source>
</evidence>
<dbReference type="SUPFAM" id="SSF52540">
    <property type="entry name" value="P-loop containing nucleoside triphosphate hydrolases"/>
    <property type="match status" value="2"/>
</dbReference>
<dbReference type="Proteomes" id="UP000597877">
    <property type="component" value="Unassembled WGS sequence"/>
</dbReference>
<dbReference type="Gene3D" id="3.40.50.300">
    <property type="entry name" value="P-loop containing nucleotide triphosphate hydrolases"/>
    <property type="match status" value="2"/>
</dbReference>
<dbReference type="RefSeq" id="WP_186840426.1">
    <property type="nucleotide sequence ID" value="NZ_JACOOZ010000005.1"/>
</dbReference>
<dbReference type="PANTHER" id="PTHR47964:SF1">
    <property type="entry name" value="ATP-DEPENDENT DNA HELICASE HOMOLOG RECG, CHLOROPLASTIC"/>
    <property type="match status" value="1"/>
</dbReference>
<dbReference type="InterPro" id="IPR001650">
    <property type="entry name" value="Helicase_C-like"/>
</dbReference>
<evidence type="ECO:0000256" key="7">
    <source>
        <dbReference type="ARBA" id="ARBA00022840"/>
    </source>
</evidence>
<keyword evidence="11" id="KW-0413">Isomerase</keyword>
<dbReference type="PANTHER" id="PTHR47964">
    <property type="entry name" value="ATP-DEPENDENT DNA HELICASE HOMOLOG RECG, CHLOROPLASTIC"/>
    <property type="match status" value="1"/>
</dbReference>
<dbReference type="Pfam" id="PF17191">
    <property type="entry name" value="RecG_wedge"/>
    <property type="match status" value="1"/>
</dbReference>
<dbReference type="GO" id="GO:0016787">
    <property type="term" value="F:hydrolase activity"/>
    <property type="evidence" value="ECO:0007669"/>
    <property type="project" value="UniProtKB-KW"/>
</dbReference>
<evidence type="ECO:0000256" key="2">
    <source>
        <dbReference type="ARBA" id="ARBA00017846"/>
    </source>
</evidence>
<evidence type="ECO:0000256" key="14">
    <source>
        <dbReference type="ARBA" id="ARBA00048988"/>
    </source>
</evidence>
<evidence type="ECO:0000256" key="4">
    <source>
        <dbReference type="ARBA" id="ARBA00022763"/>
    </source>
</evidence>
<dbReference type="Pfam" id="PF19833">
    <property type="entry name" value="RecG_dom3_C"/>
    <property type="match status" value="1"/>
</dbReference>
<dbReference type="PROSITE" id="PS51194">
    <property type="entry name" value="HELICASE_CTER"/>
    <property type="match status" value="1"/>
</dbReference>
<organism evidence="18 19">
    <name type="scientific">Eubacterium segne</name>
    <dbReference type="NCBI Taxonomy" id="2763045"/>
    <lineage>
        <taxon>Bacteria</taxon>
        <taxon>Bacillati</taxon>
        <taxon>Bacillota</taxon>
        <taxon>Clostridia</taxon>
        <taxon>Eubacteriales</taxon>
        <taxon>Eubacteriaceae</taxon>
        <taxon>Eubacterium</taxon>
    </lineage>
</organism>
<keyword evidence="6 15" id="KW-0347">Helicase</keyword>
<evidence type="ECO:0000256" key="3">
    <source>
        <dbReference type="ARBA" id="ARBA00022741"/>
    </source>
</evidence>
<evidence type="ECO:0000259" key="17">
    <source>
        <dbReference type="PROSITE" id="PS51194"/>
    </source>
</evidence>
<dbReference type="Pfam" id="PF00271">
    <property type="entry name" value="Helicase_C"/>
    <property type="match status" value="1"/>
</dbReference>
<evidence type="ECO:0000259" key="16">
    <source>
        <dbReference type="PROSITE" id="PS51192"/>
    </source>
</evidence>
<evidence type="ECO:0000256" key="5">
    <source>
        <dbReference type="ARBA" id="ARBA00022801"/>
    </source>
</evidence>
<dbReference type="SUPFAM" id="SSF50249">
    <property type="entry name" value="Nucleic acid-binding proteins"/>
    <property type="match status" value="1"/>
</dbReference>
<evidence type="ECO:0000313" key="19">
    <source>
        <dbReference type="Proteomes" id="UP000597877"/>
    </source>
</evidence>